<dbReference type="EMBL" id="JAAOYM010000003">
    <property type="protein sequence ID" value="NIJ14913.1"/>
    <property type="molecule type" value="Genomic_DNA"/>
</dbReference>
<name>A0A7X5UVF1_9PSEU</name>
<gene>
    <name evidence="3" type="ORF">FHU38_005321</name>
</gene>
<accession>A0A7X5UVF1</accession>
<proteinExistence type="predicted"/>
<sequence length="207" mass="22496">MNQPNPGWYQQPYQQQPYGQAAPYGQQPGYPQHQQHGYPMPPGYGPPQRQSKAMAYIATVFFLPAVIYSYIAAFVSWDGVTSANADVIDIAVSTIGFVFADDITGNIDFAISVTLSVASTVAALLVLLACRLGFSRWILAVIAGLMVGYYVYAIIYLLSNEAGDFVALPIVALLLWVVPLVAVVLPPVGRAMRGYRPSPSVAQGHWR</sequence>
<evidence type="ECO:0000313" key="3">
    <source>
        <dbReference type="EMBL" id="NIJ14913.1"/>
    </source>
</evidence>
<dbReference type="RefSeq" id="WP_167177256.1">
    <property type="nucleotide sequence ID" value="NZ_JAAOYM010000003.1"/>
</dbReference>
<keyword evidence="4" id="KW-1185">Reference proteome</keyword>
<protein>
    <submittedName>
        <fullName evidence="3">Uncharacterized protein</fullName>
    </submittedName>
</protein>
<dbReference type="AlphaFoldDB" id="A0A7X5UVF1"/>
<comment type="caution">
    <text evidence="3">The sequence shown here is derived from an EMBL/GenBank/DDBJ whole genome shotgun (WGS) entry which is preliminary data.</text>
</comment>
<feature type="transmembrane region" description="Helical" evidence="2">
    <location>
        <begin position="137"/>
        <end position="159"/>
    </location>
</feature>
<keyword evidence="2" id="KW-1133">Transmembrane helix</keyword>
<evidence type="ECO:0000313" key="4">
    <source>
        <dbReference type="Proteomes" id="UP000545493"/>
    </source>
</evidence>
<evidence type="ECO:0000256" key="2">
    <source>
        <dbReference type="SAM" id="Phobius"/>
    </source>
</evidence>
<feature type="transmembrane region" description="Helical" evidence="2">
    <location>
        <begin position="109"/>
        <end position="130"/>
    </location>
</feature>
<organism evidence="3 4">
    <name type="scientific">Saccharomonospora amisosensis</name>
    <dbReference type="NCBI Taxonomy" id="1128677"/>
    <lineage>
        <taxon>Bacteria</taxon>
        <taxon>Bacillati</taxon>
        <taxon>Actinomycetota</taxon>
        <taxon>Actinomycetes</taxon>
        <taxon>Pseudonocardiales</taxon>
        <taxon>Pseudonocardiaceae</taxon>
        <taxon>Saccharomonospora</taxon>
    </lineage>
</organism>
<reference evidence="3 4" key="1">
    <citation type="submission" date="2020-03" db="EMBL/GenBank/DDBJ databases">
        <title>Sequencing the genomes of 1000 actinobacteria strains.</title>
        <authorList>
            <person name="Klenk H.-P."/>
        </authorList>
    </citation>
    <scope>NUCLEOTIDE SEQUENCE [LARGE SCALE GENOMIC DNA]</scope>
    <source>
        <strain evidence="3 4">DSM 45685</strain>
    </source>
</reference>
<feature type="compositionally biased region" description="Low complexity" evidence="1">
    <location>
        <begin position="1"/>
        <end position="38"/>
    </location>
</feature>
<evidence type="ECO:0000256" key="1">
    <source>
        <dbReference type="SAM" id="MobiDB-lite"/>
    </source>
</evidence>
<feature type="transmembrane region" description="Helical" evidence="2">
    <location>
        <begin position="165"/>
        <end position="188"/>
    </location>
</feature>
<keyword evidence="2" id="KW-0472">Membrane</keyword>
<feature type="transmembrane region" description="Helical" evidence="2">
    <location>
        <begin position="53"/>
        <end position="77"/>
    </location>
</feature>
<keyword evidence="2" id="KW-0812">Transmembrane</keyword>
<dbReference type="Proteomes" id="UP000545493">
    <property type="component" value="Unassembled WGS sequence"/>
</dbReference>
<feature type="region of interest" description="Disordered" evidence="1">
    <location>
        <begin position="1"/>
        <end position="44"/>
    </location>
</feature>